<comment type="caution">
    <text evidence="1">The sequence shown here is derived from an EMBL/GenBank/DDBJ whole genome shotgun (WGS) entry which is preliminary data.</text>
</comment>
<gene>
    <name evidence="1" type="ORF">FHW36_102565</name>
</gene>
<dbReference type="OrthoDB" id="675298at2"/>
<dbReference type="RefSeq" id="WP_145667185.1">
    <property type="nucleotide sequence ID" value="NZ_VIWO01000002.1"/>
</dbReference>
<evidence type="ECO:0000313" key="2">
    <source>
        <dbReference type="Proteomes" id="UP000320811"/>
    </source>
</evidence>
<sequence>MHKSKVFNLQGIKMPELTHERIQELKLTPKGKMILNTDMEAFPSLLKMMETSLVEQLAQYELMIRNSQDAIKRKMKLLEMLDDHLYWEFAYHMMFIKWREQELLKAS</sequence>
<name>A0A561PXF7_9BACT</name>
<evidence type="ECO:0000313" key="1">
    <source>
        <dbReference type="EMBL" id="TWF42804.1"/>
    </source>
</evidence>
<dbReference type="AlphaFoldDB" id="A0A561PXF7"/>
<organism evidence="1 2">
    <name type="scientific">Chitinophaga polysaccharea</name>
    <dbReference type="NCBI Taxonomy" id="1293035"/>
    <lineage>
        <taxon>Bacteria</taxon>
        <taxon>Pseudomonadati</taxon>
        <taxon>Bacteroidota</taxon>
        <taxon>Chitinophagia</taxon>
        <taxon>Chitinophagales</taxon>
        <taxon>Chitinophagaceae</taxon>
        <taxon>Chitinophaga</taxon>
    </lineage>
</organism>
<keyword evidence="2" id="KW-1185">Reference proteome</keyword>
<dbReference type="EMBL" id="VIWO01000002">
    <property type="protein sequence ID" value="TWF42804.1"/>
    <property type="molecule type" value="Genomic_DNA"/>
</dbReference>
<protein>
    <submittedName>
        <fullName evidence="1">Uncharacterized protein</fullName>
    </submittedName>
</protein>
<accession>A0A561PXF7</accession>
<reference evidence="1 2" key="1">
    <citation type="submission" date="2019-06" db="EMBL/GenBank/DDBJ databases">
        <title>Sorghum-associated microbial communities from plants grown in Nebraska, USA.</title>
        <authorList>
            <person name="Schachtman D."/>
        </authorList>
    </citation>
    <scope>NUCLEOTIDE SEQUENCE [LARGE SCALE GENOMIC DNA]</scope>
    <source>
        <strain evidence="1 2">1209</strain>
    </source>
</reference>
<proteinExistence type="predicted"/>
<dbReference type="Proteomes" id="UP000320811">
    <property type="component" value="Unassembled WGS sequence"/>
</dbReference>